<keyword evidence="1" id="KW-0396">Initiation factor</keyword>
<sequence>MYWRYRIKIEASHYNSIGGRIIFRLQNKDSND</sequence>
<geneLocation type="chloroplast" evidence="1"/>
<dbReference type="GeneID" id="67277950"/>
<organism evidence="1">
    <name type="scientific">Ulmus bergmanniana</name>
    <dbReference type="NCBI Taxonomy" id="2291175"/>
    <lineage>
        <taxon>Eukaryota</taxon>
        <taxon>Viridiplantae</taxon>
        <taxon>Streptophyta</taxon>
        <taxon>Embryophyta</taxon>
        <taxon>Tracheophyta</taxon>
        <taxon>Spermatophyta</taxon>
        <taxon>Magnoliopsida</taxon>
        <taxon>eudicotyledons</taxon>
        <taxon>Gunneridae</taxon>
        <taxon>Pentapetalae</taxon>
        <taxon>rosids</taxon>
        <taxon>fabids</taxon>
        <taxon>Rosales</taxon>
        <taxon>Ulmaceae</taxon>
        <taxon>Ulmus</taxon>
    </lineage>
</organism>
<evidence type="ECO:0000313" key="1">
    <source>
        <dbReference type="EMBL" id="QRZ59858.1"/>
    </source>
</evidence>
<proteinExistence type="predicted"/>
<dbReference type="GO" id="GO:0003743">
    <property type="term" value="F:translation initiation factor activity"/>
    <property type="evidence" value="ECO:0007669"/>
    <property type="project" value="UniProtKB-KW"/>
</dbReference>
<keyword evidence="1" id="KW-0934">Plastid</keyword>
<keyword evidence="1" id="KW-0150">Chloroplast</keyword>
<dbReference type="AlphaFoldDB" id="A0A895KSE6"/>
<name>A0A895KSE6_9ROSA</name>
<gene>
    <name evidence="1" type="primary">infA</name>
</gene>
<reference evidence="1" key="1">
    <citation type="submission" date="2020-02" db="EMBL/GenBank/DDBJ databases">
        <title>The complete chloroplast genome sequence of Ulmus bergmanniana (Ulmaceae).</title>
        <authorList>
            <person name="Liu Y."/>
        </authorList>
    </citation>
    <scope>NUCLEOTIDE SEQUENCE</scope>
</reference>
<keyword evidence="1" id="KW-0648">Protein biosynthesis</keyword>
<dbReference type="EMBL" id="MT108139">
    <property type="protein sequence ID" value="QRZ59858.1"/>
    <property type="molecule type" value="Genomic_DNA"/>
</dbReference>
<dbReference type="RefSeq" id="YP_010170036.1">
    <property type="nucleotide sequence ID" value="NC_057601.1"/>
</dbReference>
<protein>
    <submittedName>
        <fullName evidence="1">Translation initiation factor 1</fullName>
    </submittedName>
</protein>
<accession>A0A895KSE6</accession>